<evidence type="ECO:0000259" key="1">
    <source>
        <dbReference type="SMART" id="SM01349"/>
    </source>
</evidence>
<sequence length="211" mass="24192">MSWLIELLELNSPDPRQRLELGQQLLFQLQISNLTSDSRILNDFCDLLVQWLSGSNHKVASLAVEIMDKAVEVSGNVFGSYLLERITALVDRLGDAKQNVRDAMIHFLANFARKAHLSPQNILDKISFGLNHRQWLIRIGTMNVIKIIIEDYKRSVEPQISRMTPNICKLMNDPNMDVREVASRTLVAAFLNLSNQILEMIRRKQLISEPR</sequence>
<name>A0A0N5CZG0_THECL</name>
<dbReference type="OrthoDB" id="46159at2759"/>
<dbReference type="STRING" id="103827.A0A0N5CZG0"/>
<evidence type="ECO:0000313" key="2">
    <source>
        <dbReference type="EMBL" id="VDN03158.1"/>
    </source>
</evidence>
<dbReference type="WBParaSite" id="TCLT_0000587801-mRNA-1">
    <property type="protein sequence ID" value="TCLT_0000587801-mRNA-1"/>
    <property type="gene ID" value="TCLT_0000587801"/>
</dbReference>
<dbReference type="OMA" id="IVIFWHL"/>
<dbReference type="Pfam" id="PF24987">
    <property type="entry name" value="HEAT_EF3_N"/>
    <property type="match status" value="1"/>
</dbReference>
<proteinExistence type="predicted"/>
<dbReference type="SMART" id="SM01349">
    <property type="entry name" value="TOG"/>
    <property type="match status" value="1"/>
</dbReference>
<dbReference type="GO" id="GO:0061863">
    <property type="term" value="F:microtubule plus end polymerase"/>
    <property type="evidence" value="ECO:0007669"/>
    <property type="project" value="InterPro"/>
</dbReference>
<evidence type="ECO:0000313" key="3">
    <source>
        <dbReference type="Proteomes" id="UP000276776"/>
    </source>
</evidence>
<dbReference type="InterPro" id="IPR016024">
    <property type="entry name" value="ARM-type_fold"/>
</dbReference>
<gene>
    <name evidence="2" type="ORF">TCLT_LOCUS5867</name>
</gene>
<dbReference type="Proteomes" id="UP000276776">
    <property type="component" value="Unassembled WGS sequence"/>
</dbReference>
<dbReference type="Gene3D" id="1.25.10.10">
    <property type="entry name" value="Leucine-rich Repeat Variant"/>
    <property type="match status" value="1"/>
</dbReference>
<dbReference type="InterPro" id="IPR034085">
    <property type="entry name" value="TOG"/>
</dbReference>
<dbReference type="PANTHER" id="PTHR12609">
    <property type="entry name" value="MICROTUBULE ASSOCIATED PROTEIN XMAP215"/>
    <property type="match status" value="1"/>
</dbReference>
<reference evidence="4" key="1">
    <citation type="submission" date="2017-02" db="UniProtKB">
        <authorList>
            <consortium name="WormBaseParasite"/>
        </authorList>
    </citation>
    <scope>IDENTIFICATION</scope>
</reference>
<feature type="domain" description="TOG" evidence="1">
    <location>
        <begin position="9"/>
        <end position="210"/>
    </location>
</feature>
<dbReference type="InterPro" id="IPR011989">
    <property type="entry name" value="ARM-like"/>
</dbReference>
<dbReference type="GO" id="GO:0030951">
    <property type="term" value="P:establishment or maintenance of microtubule cytoskeleton polarity"/>
    <property type="evidence" value="ECO:0007669"/>
    <property type="project" value="InterPro"/>
</dbReference>
<reference evidence="2 3" key="2">
    <citation type="submission" date="2018-11" db="EMBL/GenBank/DDBJ databases">
        <authorList>
            <consortium name="Pathogen Informatics"/>
        </authorList>
    </citation>
    <scope>NUCLEOTIDE SEQUENCE [LARGE SCALE GENOMIC DNA]</scope>
</reference>
<dbReference type="EMBL" id="UYYF01004370">
    <property type="protein sequence ID" value="VDN03158.1"/>
    <property type="molecule type" value="Genomic_DNA"/>
</dbReference>
<keyword evidence="3" id="KW-1185">Reference proteome</keyword>
<dbReference type="GO" id="GO:0051010">
    <property type="term" value="F:microtubule plus-end binding"/>
    <property type="evidence" value="ECO:0007669"/>
    <property type="project" value="InterPro"/>
</dbReference>
<protein>
    <submittedName>
        <fullName evidence="4">TOG domain-containing protein</fullName>
    </submittedName>
</protein>
<dbReference type="SUPFAM" id="SSF48371">
    <property type="entry name" value="ARM repeat"/>
    <property type="match status" value="1"/>
</dbReference>
<organism evidence="4">
    <name type="scientific">Thelazia callipaeda</name>
    <name type="common">Oriental eyeworm</name>
    <name type="synonym">Parasitic nematode</name>
    <dbReference type="NCBI Taxonomy" id="103827"/>
    <lineage>
        <taxon>Eukaryota</taxon>
        <taxon>Metazoa</taxon>
        <taxon>Ecdysozoa</taxon>
        <taxon>Nematoda</taxon>
        <taxon>Chromadorea</taxon>
        <taxon>Rhabditida</taxon>
        <taxon>Spirurina</taxon>
        <taxon>Spiruromorpha</taxon>
        <taxon>Thelazioidea</taxon>
        <taxon>Thelaziidae</taxon>
        <taxon>Thelazia</taxon>
    </lineage>
</organism>
<dbReference type="GO" id="GO:0007051">
    <property type="term" value="P:spindle organization"/>
    <property type="evidence" value="ECO:0007669"/>
    <property type="project" value="InterPro"/>
</dbReference>
<dbReference type="AlphaFoldDB" id="A0A0N5CZG0"/>
<evidence type="ECO:0000313" key="4">
    <source>
        <dbReference type="WBParaSite" id="TCLT_0000587801-mRNA-1"/>
    </source>
</evidence>
<dbReference type="GO" id="GO:0046785">
    <property type="term" value="P:microtubule polymerization"/>
    <property type="evidence" value="ECO:0007669"/>
    <property type="project" value="InterPro"/>
</dbReference>
<dbReference type="InterPro" id="IPR045110">
    <property type="entry name" value="XMAP215"/>
</dbReference>
<accession>A0A0N5CZG0</accession>